<gene>
    <name evidence="20" type="ORF">V1264_004224</name>
</gene>
<feature type="compositionally biased region" description="Basic and acidic residues" evidence="16">
    <location>
        <begin position="28"/>
        <end position="43"/>
    </location>
</feature>
<dbReference type="InterPro" id="IPR041430">
    <property type="entry name" value="ADD_ATRX"/>
</dbReference>
<evidence type="ECO:0000256" key="6">
    <source>
        <dbReference type="ARBA" id="ARBA00022741"/>
    </source>
</evidence>
<feature type="domain" description="Helicase ATP-binding" evidence="17">
    <location>
        <begin position="1393"/>
        <end position="1578"/>
    </location>
</feature>
<keyword evidence="10" id="KW-0862">Zinc</keyword>
<feature type="compositionally biased region" description="Acidic residues" evidence="16">
    <location>
        <begin position="721"/>
        <end position="739"/>
    </location>
</feature>
<dbReference type="GO" id="GO:0005634">
    <property type="term" value="C:nucleus"/>
    <property type="evidence" value="ECO:0007669"/>
    <property type="project" value="UniProtKB-SubCell"/>
</dbReference>
<evidence type="ECO:0000256" key="9">
    <source>
        <dbReference type="ARBA" id="ARBA00022806"/>
    </source>
</evidence>
<dbReference type="PROSITE" id="PS51192">
    <property type="entry name" value="HELICASE_ATP_BIND_1"/>
    <property type="match status" value="1"/>
</dbReference>
<feature type="compositionally biased region" description="Basic and acidic residues" evidence="16">
    <location>
        <begin position="1083"/>
        <end position="1092"/>
    </location>
</feature>
<dbReference type="InterPro" id="IPR011011">
    <property type="entry name" value="Znf_FYVE_PHD"/>
</dbReference>
<dbReference type="PROSITE" id="PS51533">
    <property type="entry name" value="ADD"/>
    <property type="match status" value="1"/>
</dbReference>
<dbReference type="Proteomes" id="UP001374579">
    <property type="component" value="Unassembled WGS sequence"/>
</dbReference>
<dbReference type="Pfam" id="PF00271">
    <property type="entry name" value="Helicase_C"/>
    <property type="match status" value="1"/>
</dbReference>
<proteinExistence type="inferred from homology"/>
<feature type="compositionally biased region" description="Basic residues" evidence="16">
    <location>
        <begin position="1188"/>
        <end position="1197"/>
    </location>
</feature>
<feature type="compositionally biased region" description="Basic and acidic residues" evidence="16">
    <location>
        <begin position="1301"/>
        <end position="1319"/>
    </location>
</feature>
<dbReference type="SUPFAM" id="SSF57903">
    <property type="entry name" value="FYVE/PHD zinc finger"/>
    <property type="match status" value="1"/>
</dbReference>
<dbReference type="GO" id="GO:0010468">
    <property type="term" value="P:regulation of gene expression"/>
    <property type="evidence" value="ECO:0007669"/>
    <property type="project" value="UniProtKB-ARBA"/>
</dbReference>
<dbReference type="Pfam" id="PF17981">
    <property type="entry name" value="ADD_ATRX"/>
    <property type="match status" value="1"/>
</dbReference>
<feature type="compositionally biased region" description="Basic and acidic residues" evidence="16">
    <location>
        <begin position="585"/>
        <end position="599"/>
    </location>
</feature>
<feature type="compositionally biased region" description="Basic and acidic residues" evidence="16">
    <location>
        <begin position="782"/>
        <end position="826"/>
    </location>
</feature>
<evidence type="ECO:0000256" key="11">
    <source>
        <dbReference type="ARBA" id="ARBA00022840"/>
    </source>
</evidence>
<dbReference type="InterPro" id="IPR000330">
    <property type="entry name" value="SNF2_N"/>
</dbReference>
<comment type="similarity">
    <text evidence="3">Belongs to the SNF2/RAD54 helicase family.</text>
</comment>
<keyword evidence="21" id="KW-1185">Reference proteome</keyword>
<keyword evidence="14" id="KW-0539">Nucleus</keyword>
<dbReference type="GO" id="GO:0000781">
    <property type="term" value="C:chromosome, telomeric region"/>
    <property type="evidence" value="ECO:0007669"/>
    <property type="project" value="UniProtKB-SubCell"/>
</dbReference>
<feature type="region of interest" description="Disordered" evidence="16">
    <location>
        <begin position="397"/>
        <end position="693"/>
    </location>
</feature>
<keyword evidence="11" id="KW-0067">ATP-binding</keyword>
<dbReference type="InterPro" id="IPR001650">
    <property type="entry name" value="Helicase_C-like"/>
</dbReference>
<keyword evidence="8" id="KW-0378">Hydrolase</keyword>
<dbReference type="GO" id="GO:0005524">
    <property type="term" value="F:ATP binding"/>
    <property type="evidence" value="ECO:0007669"/>
    <property type="project" value="UniProtKB-KW"/>
</dbReference>
<dbReference type="GO" id="GO:0003677">
    <property type="term" value="F:DNA binding"/>
    <property type="evidence" value="ECO:0007669"/>
    <property type="project" value="UniProtKB-KW"/>
</dbReference>
<keyword evidence="9" id="KW-0347">Helicase</keyword>
<feature type="compositionally biased region" description="Basic residues" evidence="16">
    <location>
        <begin position="1760"/>
        <end position="1769"/>
    </location>
</feature>
<sequence>MEGGAVGSSRRKAMPLKVRLSFGSNSKGSEKVNGNKEKEKDVDNLSESQSDADDEDIPELPEGTVVVNPEPVEEKTIRFRGPEFKPANKKGGNGGGGGASSSSAAVLEKLLCTACGRQVNPWKTGMVKKHKDLKVLVCRKCYNFLGSGEIAQDEDGMDEQCRWCGEGGRLTICDKCPRAYCKGCIMRNFGRAAFTAVTESENWECYSCDPKPLDEHRKQCRTVVDAIKAADGKKSSKSSQPSSASTPNSSKSSAVPSSSSRSSSKSQSELVDDPASVVSKLVSSVDVDEDNIVPVTKDLLMAVTSLRSMLLSIQQAVDSDNEIVTDDKEEVAPLFSFSRDVSLRRKKEHCAKALKKTLQTFLPSTLTILRKKKTGSSGTSKSNAFAKSLSSLAASKCNGDVKNSDSPKSSGSRTSAQSSSASTSRSSVKSTPASSSKTSLNSPHVSISKTTNVRTEVSEKSGEKKPQDKKVTEKRALEKKEEEKKETKGGGDKKREKKDTAERKSQEVQEKGDKSKESPENRLDNKKEDTREVSRKRKEQSQETEEKKNEEKAKKKEVVGRKTDKKEEETEKKESRAKKTGKSTASKEKDQQSSDEERSSAIAEEESNAEDCEEAMDVDCVDDSFTEGQDAQDSTQEENAEKSTTSPKDQTKSSPAVEESDNEEERSSNADASLTEGGNLLSSSQLSEDMTQQEENLFAKLELIQELAEEFCKESEAEKIEDNEEDAINTIDPSDDESLPEVSFGLPSSSPDVKITKTVDDEEDGTERMNDFSDISDADSTDNTKEVKKDAGTSDGSQSRERKEGKSASLHKTDASKEKGNVASDKDLDDSEDVDLSSSDLILSSGVDDEEARRVKRKRKLKRKKNGTTTNGKQDASDNSDEEPDSKTSTKRRVKTTPKKESQLRKSARDSDDDEEDSDSVSKEQSKSKKQNAKSKKNSTEEEEEAEPKEAAGKKSKSALKKQKESQSNGKKKSKDKADEPMNSSEEDERLEKEVNNLLKGPGKRRTRKKEEDEDEEDNDEDGAGDATTKKKEKGDQKAKKGRRKKGDDDSSESSDEDKEDEGEEDEEMDDSADELSSKVSKSAKDSKVKDGDDAENEEAKAAMMDELEDDDDEDEDDDKGDSSSESDIDVTKKRTRKQAADKKKGDSKDNSEKNSESDFEPSEARKRFRSKLLDAKISDSDSDIQVKKTRKGKKRRRDSDEDSFVGDQSNEDDDDDDDGESAVDSDEENSEEDSLSDGSFSGKKKGKGKGKGKKGKGKDTGKKRKRIKKMDSSEGEVEEGEPEDGEEPGSRKKIRKIKSEKKLTDTTKAAAKAEEERRNRVIAKQKRFNGVETKDAGDGQAPVTTKLILEYDEEKEKPLIQVNPKLICKLKPHQVEAVRFMWECLFESLERSKKEEKSAGCILAHCMGLGKTLSVVSFVHTMMSHKKLTKVNTCLVVCPLNTVLNWQNEFEIWLAEKDQLTVYEMASVKQNNARADVLNEWHRDGGIMIIGYEMLRNLSQGSRVRNKKQKAIFNKTLIDPGPDIVVCDEGHIMKNSASGMSKAMMQIKTRRRVVLTGTPLQNNLIEYHCMVDFVKPSLLGTKKEFANRFVNPIINGQHRDSTHRDVRVMKNRAHVLHELLAGCVQRRDYSALTKFLPPKQEYVISVRLSEVQMKLYEEYLRRSGQVEGQITTRGAQLFKDYQNLMKIWTHPWVLKMAEIRDELKMKYDDEDSFIDDEYSDEEKSFGSDSSSSSSSEEEKPVKEKSENEESAGEGTSSGRRSRRLRNKDRRGSGDKDEVVKEWKTRSRGGEGDDLLMEMDQGVQPVSSDWWAEYVTEEDKDKLELGGKLVLLFDILRMCEEIGDKVLIFSQSLLSLNIIEYFLEQIDSKFIQETQDKPEEELKEQFGKRWTKGEDYFRLDGSTSAQMRQHWAGVFNDPENHRCRLFLISTRAGGLGINLVGANRVIIFDASWNPSHDIQSIFRVYRFGQTKPCYIYRFLAQGTMEEKIYDRQVNKLSLSQRVVDEHQVERHFTAADLAELYQFKPERLTEVKERETIMLPKDVLLAEIVAGENKDWFVTIREHDSLLENLVEQELTEEEKKAAWDEYENEKKGLRMNVSNMGQGGAGLNNYLSQEFLLQTARNLRMQNPDMPQEVLQMHLQRIIMMQIRQKQEEQRRLELMERQQASQFMQMQQHYARLQQQYMQQMGAQGGAGASADNFPGGGVGQRFSPSLYAHMAMPGNTTFHEGAAAAALGSKDGAGSSKNSAAKPDEVIDLDESLDD</sequence>
<feature type="region of interest" description="Disordered" evidence="16">
    <location>
        <begin position="231"/>
        <end position="271"/>
    </location>
</feature>
<feature type="compositionally biased region" description="Low complexity" evidence="16">
    <location>
        <begin position="408"/>
        <end position="439"/>
    </location>
</feature>
<evidence type="ECO:0000256" key="2">
    <source>
        <dbReference type="ARBA" id="ARBA00004574"/>
    </source>
</evidence>
<evidence type="ECO:0000313" key="20">
    <source>
        <dbReference type="EMBL" id="KAK7097213.1"/>
    </source>
</evidence>
<comment type="caution">
    <text evidence="20">The sequence shown here is derived from an EMBL/GenBank/DDBJ whole genome shotgun (WGS) entry which is preliminary data.</text>
</comment>
<dbReference type="PROSITE" id="PS51194">
    <property type="entry name" value="HELICASE_CTER"/>
    <property type="match status" value="1"/>
</dbReference>
<evidence type="ECO:0000259" key="17">
    <source>
        <dbReference type="PROSITE" id="PS51192"/>
    </source>
</evidence>
<evidence type="ECO:0000256" key="14">
    <source>
        <dbReference type="ARBA" id="ARBA00023242"/>
    </source>
</evidence>
<dbReference type="InterPro" id="IPR027417">
    <property type="entry name" value="P-loop_NTPase"/>
</dbReference>
<dbReference type="Pfam" id="PF00176">
    <property type="entry name" value="SNF2-rel_dom"/>
    <property type="match status" value="1"/>
</dbReference>
<feature type="compositionally biased region" description="Acidic residues" evidence="16">
    <location>
        <begin position="50"/>
        <end position="59"/>
    </location>
</feature>
<evidence type="ECO:0000256" key="4">
    <source>
        <dbReference type="ARBA" id="ARBA00022454"/>
    </source>
</evidence>
<feature type="compositionally biased region" description="Acidic residues" evidence="16">
    <location>
        <begin position="1012"/>
        <end position="1024"/>
    </location>
</feature>
<evidence type="ECO:0000256" key="15">
    <source>
        <dbReference type="ARBA" id="ARBA00031106"/>
    </source>
</evidence>
<keyword evidence="6" id="KW-0547">Nucleotide-binding</keyword>
<organism evidence="20 21">
    <name type="scientific">Littorina saxatilis</name>
    <dbReference type="NCBI Taxonomy" id="31220"/>
    <lineage>
        <taxon>Eukaryota</taxon>
        <taxon>Metazoa</taxon>
        <taxon>Spiralia</taxon>
        <taxon>Lophotrochozoa</taxon>
        <taxon>Mollusca</taxon>
        <taxon>Gastropoda</taxon>
        <taxon>Caenogastropoda</taxon>
        <taxon>Littorinimorpha</taxon>
        <taxon>Littorinoidea</taxon>
        <taxon>Littorinidae</taxon>
        <taxon>Littorina</taxon>
    </lineage>
</organism>
<evidence type="ECO:0000259" key="19">
    <source>
        <dbReference type="PROSITE" id="PS51533"/>
    </source>
</evidence>
<feature type="compositionally biased region" description="Polar residues" evidence="16">
    <location>
        <begin position="642"/>
        <end position="654"/>
    </location>
</feature>
<evidence type="ECO:0000256" key="16">
    <source>
        <dbReference type="SAM" id="MobiDB-lite"/>
    </source>
</evidence>
<dbReference type="GO" id="GO:0008270">
    <property type="term" value="F:zinc ion binding"/>
    <property type="evidence" value="ECO:0007669"/>
    <property type="project" value="UniProtKB-KW"/>
</dbReference>
<keyword evidence="5" id="KW-0479">Metal-binding</keyword>
<feature type="compositionally biased region" description="Basic residues" evidence="16">
    <location>
        <begin position="1243"/>
        <end position="1269"/>
    </location>
</feature>
<dbReference type="Gene3D" id="3.40.50.10810">
    <property type="entry name" value="Tandem AAA-ATPase domain"/>
    <property type="match status" value="1"/>
</dbReference>
<feature type="region of interest" description="Disordered" evidence="16">
    <location>
        <begin position="1719"/>
        <end position="1796"/>
    </location>
</feature>
<feature type="compositionally biased region" description="Basic residues" evidence="16">
    <location>
        <begin position="854"/>
        <end position="866"/>
    </location>
</feature>
<feature type="region of interest" description="Disordered" evidence="16">
    <location>
        <begin position="2234"/>
        <end position="2262"/>
    </location>
</feature>
<evidence type="ECO:0000256" key="12">
    <source>
        <dbReference type="ARBA" id="ARBA00022895"/>
    </source>
</evidence>
<protein>
    <recommendedName>
        <fullName evidence="15">ATP-dependent helicase ATRX</fullName>
    </recommendedName>
</protein>
<feature type="compositionally biased region" description="Acidic residues" evidence="16">
    <location>
        <begin position="1050"/>
        <end position="1074"/>
    </location>
</feature>
<feature type="region of interest" description="Disordered" evidence="16">
    <location>
        <begin position="713"/>
        <end position="1319"/>
    </location>
</feature>
<keyword evidence="4" id="KW-0158">Chromosome</keyword>
<dbReference type="PANTHER" id="PTHR45797">
    <property type="entry name" value="RAD54-LIKE"/>
    <property type="match status" value="1"/>
</dbReference>
<feature type="compositionally biased region" description="Low complexity" evidence="16">
    <location>
        <begin position="836"/>
        <end position="846"/>
    </location>
</feature>
<comment type="subcellular location">
    <subcellularLocation>
        <location evidence="2">Chromosome</location>
        <location evidence="2">Telomere</location>
    </subcellularLocation>
    <subcellularLocation>
        <location evidence="1">Nucleus</location>
    </subcellularLocation>
</comment>
<evidence type="ECO:0000256" key="13">
    <source>
        <dbReference type="ARBA" id="ARBA00023125"/>
    </source>
</evidence>
<feature type="compositionally biased region" description="Acidic residues" evidence="16">
    <location>
        <begin position="2253"/>
        <end position="2262"/>
    </location>
</feature>
<feature type="compositionally biased region" description="Low complexity" evidence="16">
    <location>
        <begin position="237"/>
        <end position="268"/>
    </location>
</feature>
<dbReference type="InterPro" id="IPR013083">
    <property type="entry name" value="Znf_RING/FYVE/PHD"/>
</dbReference>
<dbReference type="PANTHER" id="PTHR45797:SF3">
    <property type="entry name" value="TRANSCRIPTIONAL REGULATOR ATRX HOMOLOG"/>
    <property type="match status" value="1"/>
</dbReference>
<feature type="region of interest" description="Disordered" evidence="16">
    <location>
        <begin position="1"/>
        <end position="100"/>
    </location>
</feature>
<dbReference type="Gene3D" id="3.40.50.300">
    <property type="entry name" value="P-loop containing nucleotide triphosphate hydrolases"/>
    <property type="match status" value="1"/>
</dbReference>
<feature type="compositionally biased region" description="Low complexity" evidence="16">
    <location>
        <begin position="2234"/>
        <end position="2243"/>
    </location>
</feature>
<keyword evidence="7" id="KW-0863">Zinc-finger</keyword>
<feature type="compositionally biased region" description="Basic and acidic residues" evidence="16">
    <location>
        <begin position="72"/>
        <end position="83"/>
    </location>
</feature>
<keyword evidence="13" id="KW-0238">DNA-binding</keyword>
<feature type="compositionally biased region" description="Polar residues" evidence="16">
    <location>
        <begin position="440"/>
        <end position="455"/>
    </location>
</feature>
<evidence type="ECO:0000256" key="10">
    <source>
        <dbReference type="ARBA" id="ARBA00022833"/>
    </source>
</evidence>
<dbReference type="EMBL" id="JBAMIC010000013">
    <property type="protein sequence ID" value="KAK7097213.1"/>
    <property type="molecule type" value="Genomic_DNA"/>
</dbReference>
<feature type="compositionally biased region" description="Basic residues" evidence="16">
    <location>
        <begin position="928"/>
        <end position="937"/>
    </location>
</feature>
<feature type="compositionally biased region" description="Basic and acidic residues" evidence="16">
    <location>
        <begin position="1737"/>
        <end position="1748"/>
    </location>
</feature>
<dbReference type="GO" id="GO:0016887">
    <property type="term" value="F:ATP hydrolysis activity"/>
    <property type="evidence" value="ECO:0007669"/>
    <property type="project" value="InterPro"/>
</dbReference>
<dbReference type="InterPro" id="IPR025766">
    <property type="entry name" value="ADD"/>
</dbReference>
<keyword evidence="12" id="KW-0779">Telomere</keyword>
<feature type="compositionally biased region" description="Basic and acidic residues" evidence="16">
    <location>
        <begin position="1770"/>
        <end position="1791"/>
    </location>
</feature>
<name>A0AAN9B1L8_9CAEN</name>
<dbReference type="CDD" id="cd11726">
    <property type="entry name" value="ADDz_ATRX"/>
    <property type="match status" value="1"/>
</dbReference>
<feature type="compositionally biased region" description="Basic and acidic residues" evidence="16">
    <location>
        <begin position="1139"/>
        <end position="1157"/>
    </location>
</feature>
<feature type="compositionally biased region" description="Acidic residues" evidence="16">
    <location>
        <begin position="1201"/>
        <end position="1236"/>
    </location>
</feature>
<evidence type="ECO:0000256" key="1">
    <source>
        <dbReference type="ARBA" id="ARBA00004123"/>
    </source>
</evidence>
<accession>A0AAN9B1L8</accession>
<dbReference type="InterPro" id="IPR014001">
    <property type="entry name" value="Helicase_ATP-bd"/>
</dbReference>
<feature type="compositionally biased region" description="Basic and acidic residues" evidence="16">
    <location>
        <begin position="898"/>
        <end position="910"/>
    </location>
</feature>
<reference evidence="20 21" key="1">
    <citation type="submission" date="2024-02" db="EMBL/GenBank/DDBJ databases">
        <title>Chromosome-scale genome assembly of the rough periwinkle Littorina saxatilis.</title>
        <authorList>
            <person name="De Jode A."/>
            <person name="Faria R."/>
            <person name="Formenti G."/>
            <person name="Sims Y."/>
            <person name="Smith T.P."/>
            <person name="Tracey A."/>
            <person name="Wood J.M.D."/>
            <person name="Zagrodzka Z.B."/>
            <person name="Johannesson K."/>
            <person name="Butlin R.K."/>
            <person name="Leder E.H."/>
        </authorList>
    </citation>
    <scope>NUCLEOTIDE SEQUENCE [LARGE SCALE GENOMIC DNA]</scope>
    <source>
        <strain evidence="20">Snail1</strain>
        <tissue evidence="20">Muscle</tissue>
    </source>
</reference>
<evidence type="ECO:0000313" key="21">
    <source>
        <dbReference type="Proteomes" id="UP001374579"/>
    </source>
</evidence>
<evidence type="ECO:0000256" key="7">
    <source>
        <dbReference type="ARBA" id="ARBA00022771"/>
    </source>
</evidence>
<dbReference type="InterPro" id="IPR044574">
    <property type="entry name" value="ARIP4-like"/>
</dbReference>
<dbReference type="SUPFAM" id="SSF52540">
    <property type="entry name" value="P-loop containing nucleoside triphosphate hydrolases"/>
    <property type="match status" value="2"/>
</dbReference>
<feature type="domain" description="Helicase C-terminal" evidence="18">
    <location>
        <begin position="1834"/>
        <end position="2009"/>
    </location>
</feature>
<feature type="compositionally biased region" description="Basic and acidic residues" evidence="16">
    <location>
        <begin position="456"/>
        <end position="574"/>
    </location>
</feature>
<feature type="compositionally biased region" description="Polar residues" evidence="16">
    <location>
        <begin position="680"/>
        <end position="693"/>
    </location>
</feature>
<feature type="compositionally biased region" description="Acidic residues" evidence="16">
    <location>
        <begin position="1106"/>
        <end position="1129"/>
    </location>
</feature>
<feature type="compositionally biased region" description="Acidic residues" evidence="16">
    <location>
        <begin position="1274"/>
        <end position="1288"/>
    </location>
</feature>
<dbReference type="GO" id="GO:0004386">
    <property type="term" value="F:helicase activity"/>
    <property type="evidence" value="ECO:0007669"/>
    <property type="project" value="UniProtKB-KW"/>
</dbReference>
<feature type="compositionally biased region" description="Acidic residues" evidence="16">
    <location>
        <begin position="603"/>
        <end position="625"/>
    </location>
</feature>
<dbReference type="Gene3D" id="3.30.40.10">
    <property type="entry name" value="Zinc/RING finger domain, C3HC4 (zinc finger)"/>
    <property type="match status" value="1"/>
</dbReference>
<feature type="compositionally biased region" description="Basic and acidic residues" evidence="16">
    <location>
        <begin position="1028"/>
        <end position="1039"/>
    </location>
</feature>
<dbReference type="InterPro" id="IPR049730">
    <property type="entry name" value="SNF2/RAD54-like_C"/>
</dbReference>
<evidence type="ECO:0000256" key="5">
    <source>
        <dbReference type="ARBA" id="ARBA00022723"/>
    </source>
</evidence>
<dbReference type="SMART" id="SM00490">
    <property type="entry name" value="HELICc"/>
    <property type="match status" value="1"/>
</dbReference>
<dbReference type="CDD" id="cd18793">
    <property type="entry name" value="SF2_C_SNF"/>
    <property type="match status" value="1"/>
</dbReference>
<dbReference type="InterPro" id="IPR038718">
    <property type="entry name" value="SNF2-like_sf"/>
</dbReference>
<evidence type="ECO:0000256" key="3">
    <source>
        <dbReference type="ARBA" id="ARBA00007025"/>
    </source>
</evidence>
<evidence type="ECO:0000256" key="8">
    <source>
        <dbReference type="ARBA" id="ARBA00022801"/>
    </source>
</evidence>
<feature type="domain" description="PHD-type" evidence="19">
    <location>
        <begin position="100"/>
        <end position="236"/>
    </location>
</feature>
<evidence type="ECO:0000259" key="18">
    <source>
        <dbReference type="PROSITE" id="PS51194"/>
    </source>
</evidence>